<dbReference type="EMBL" id="BHYK01000003">
    <property type="protein sequence ID" value="GCD09022.1"/>
    <property type="molecule type" value="Genomic_DNA"/>
</dbReference>
<comment type="function">
    <text evidence="5">Required for morphogenesis and for the elongation of the flagellar filament by facilitating polymerization of the flagellin monomers at the tip of growing filament. Forms a capping structure, which prevents flagellin subunits (transported through the central channel of the flagellum) from leaking out without polymerization at the distal end.</text>
</comment>
<keyword evidence="9" id="KW-1185">Reference proteome</keyword>
<dbReference type="GO" id="GO:0007155">
    <property type="term" value="P:cell adhesion"/>
    <property type="evidence" value="ECO:0007669"/>
    <property type="project" value="InterPro"/>
</dbReference>
<dbReference type="OrthoDB" id="9776025at2"/>
<dbReference type="AlphaFoldDB" id="A0A401UHR7"/>
<evidence type="ECO:0000256" key="2">
    <source>
        <dbReference type="ARBA" id="ARBA00011255"/>
    </source>
</evidence>
<dbReference type="RefSeq" id="WP_124998048.1">
    <property type="nucleotide sequence ID" value="NZ_BHYK01000003.1"/>
</dbReference>
<dbReference type="InterPro" id="IPR040026">
    <property type="entry name" value="FliD"/>
</dbReference>
<keyword evidence="4 5" id="KW-0975">Bacterial flagellum</keyword>
<gene>
    <name evidence="8" type="ORF">Ctaglu_06450</name>
</gene>
<evidence type="ECO:0000313" key="8">
    <source>
        <dbReference type="EMBL" id="GCD09022.1"/>
    </source>
</evidence>
<evidence type="ECO:0000256" key="3">
    <source>
        <dbReference type="ARBA" id="ARBA00023054"/>
    </source>
</evidence>
<dbReference type="InterPro" id="IPR010809">
    <property type="entry name" value="FliD_C"/>
</dbReference>
<evidence type="ECO:0000259" key="6">
    <source>
        <dbReference type="Pfam" id="PF02465"/>
    </source>
</evidence>
<comment type="subunit">
    <text evidence="2 5">Homopentamer.</text>
</comment>
<protein>
    <recommendedName>
        <fullName evidence="5">Flagellar hook-associated protein 2</fullName>
        <shortName evidence="5">HAP2</shortName>
    </recommendedName>
    <alternativeName>
        <fullName evidence="5">Flagellar cap protein</fullName>
    </alternativeName>
</protein>
<proteinExistence type="inferred from homology"/>
<reference evidence="8 9" key="1">
    <citation type="submission" date="2018-11" db="EMBL/GenBank/DDBJ databases">
        <title>Genome sequencing and assembly of Clostridium tagluense strain A121.</title>
        <authorList>
            <person name="Murakami T."/>
            <person name="Segawa T."/>
            <person name="Shcherbakova V.A."/>
            <person name="Mori H."/>
            <person name="Yoshimura Y."/>
        </authorList>
    </citation>
    <scope>NUCLEOTIDE SEQUENCE [LARGE SCALE GENOMIC DNA]</scope>
    <source>
        <strain evidence="8 9">A121</strain>
    </source>
</reference>
<accession>A0A401UHR7</accession>
<dbReference type="GO" id="GO:0009424">
    <property type="term" value="C:bacterial-type flagellum hook"/>
    <property type="evidence" value="ECO:0007669"/>
    <property type="project" value="UniProtKB-UniRule"/>
</dbReference>
<dbReference type="GO" id="GO:0071973">
    <property type="term" value="P:bacterial-type flagellum-dependent cell motility"/>
    <property type="evidence" value="ECO:0007669"/>
    <property type="project" value="TreeGrafter"/>
</dbReference>
<dbReference type="PANTHER" id="PTHR30288">
    <property type="entry name" value="FLAGELLAR CAP/ASSEMBLY PROTEIN FLID"/>
    <property type="match status" value="1"/>
</dbReference>
<evidence type="ECO:0000256" key="1">
    <source>
        <dbReference type="ARBA" id="ARBA00009764"/>
    </source>
</evidence>
<sequence>MRITGMATGMDTDATIKQMMKPYNMRVDKLKQDRQVVAWRQELYRDILSDTAAIKNTYLDVIKPDTNMLRKSNYDGFDVTAVGAGASATASVGAVAGNYIVNVTKLATADKINGTAITTPSDILNKYTTKLSDFKILNNETLNFSYNDANGKTQNKELKLVAPTIPVTPGTISEDATISQLIDAVNKCTDGNVKLNFSELTRTFSMESAQIGKSASLVVTETSGSILTKLNLKTAVVPGTEAEVTITPPGSTIATPVIGKTSNNFSIDGVNYALNQAGTTTLTVTGNSQKTCDKIKEFIGKYNALVEKVSGKADEKKQYKYLPLSDEQKAGMKEDEIKQWEAKAKVGLLKGDANLGNMLTSMRRAFYDSVTDAGISLSEIGLSTSKDISKRGQIVIDETKLKAAIETRGEQVTNLFAKESTKHPSYSPDATISERKERNDEQGIFQRIKDILEDYTGTKTNKSGKKGIFLEKAGIKGDGTEYSSLLSADIIKKDAKISEMIKSLAARENSFYLKFSKLETAMNKLNSQSSWLSQQLGGGQ</sequence>
<evidence type="ECO:0000256" key="5">
    <source>
        <dbReference type="RuleBase" id="RU362066"/>
    </source>
</evidence>
<keyword evidence="5" id="KW-0964">Secreted</keyword>
<dbReference type="Proteomes" id="UP000287872">
    <property type="component" value="Unassembled WGS sequence"/>
</dbReference>
<dbReference type="InterPro" id="IPR003481">
    <property type="entry name" value="FliD_N"/>
</dbReference>
<evidence type="ECO:0000256" key="4">
    <source>
        <dbReference type="ARBA" id="ARBA00023143"/>
    </source>
</evidence>
<organism evidence="8 9">
    <name type="scientific">Clostridium tagluense</name>
    <dbReference type="NCBI Taxonomy" id="360422"/>
    <lineage>
        <taxon>Bacteria</taxon>
        <taxon>Bacillati</taxon>
        <taxon>Bacillota</taxon>
        <taxon>Clostridia</taxon>
        <taxon>Eubacteriales</taxon>
        <taxon>Clostridiaceae</taxon>
        <taxon>Clostridium</taxon>
    </lineage>
</organism>
<dbReference type="GO" id="GO:0009421">
    <property type="term" value="C:bacterial-type flagellum filament cap"/>
    <property type="evidence" value="ECO:0007669"/>
    <property type="project" value="InterPro"/>
</dbReference>
<keyword evidence="3" id="KW-0175">Coiled coil</keyword>
<comment type="caution">
    <text evidence="8">The sequence shown here is derived from an EMBL/GenBank/DDBJ whole genome shotgun (WGS) entry which is preliminary data.</text>
</comment>
<dbReference type="Pfam" id="PF02465">
    <property type="entry name" value="FliD_N"/>
    <property type="match status" value="1"/>
</dbReference>
<name>A0A401UHR7_9CLOT</name>
<dbReference type="Pfam" id="PF07195">
    <property type="entry name" value="FliD_C"/>
    <property type="match status" value="1"/>
</dbReference>
<dbReference type="PANTHER" id="PTHR30288:SF0">
    <property type="entry name" value="FLAGELLAR HOOK-ASSOCIATED PROTEIN 2"/>
    <property type="match status" value="1"/>
</dbReference>
<evidence type="ECO:0000259" key="7">
    <source>
        <dbReference type="Pfam" id="PF07195"/>
    </source>
</evidence>
<feature type="domain" description="Flagellar hook-associated protein 2 N-terminal" evidence="6">
    <location>
        <begin position="8"/>
        <end position="110"/>
    </location>
</feature>
<feature type="domain" description="Flagellar hook-associated protein 2 C-terminal" evidence="7">
    <location>
        <begin position="260"/>
        <end position="527"/>
    </location>
</feature>
<dbReference type="GO" id="GO:0005576">
    <property type="term" value="C:extracellular region"/>
    <property type="evidence" value="ECO:0007669"/>
    <property type="project" value="UniProtKB-SubCell"/>
</dbReference>
<comment type="similarity">
    <text evidence="1 5">Belongs to the FliD family.</text>
</comment>
<evidence type="ECO:0000313" key="9">
    <source>
        <dbReference type="Proteomes" id="UP000287872"/>
    </source>
</evidence>
<comment type="subcellular location">
    <subcellularLocation>
        <location evidence="5">Secreted</location>
    </subcellularLocation>
    <subcellularLocation>
        <location evidence="5">Bacterial flagellum</location>
    </subcellularLocation>
</comment>